<dbReference type="Proteomes" id="UP000216312">
    <property type="component" value="Unassembled WGS sequence"/>
</dbReference>
<protein>
    <submittedName>
        <fullName evidence="1">Uncharacterized protein</fullName>
    </submittedName>
</protein>
<proteinExistence type="predicted"/>
<dbReference type="Gene3D" id="2.60.40.4070">
    <property type="match status" value="1"/>
</dbReference>
<name>A0A257LUS4_UNCW3</name>
<sequence length="210" mass="23294">MYDYFKIAAADESRQADFVGADGCAGYPDLRVDSSKVLSTWHGSMKYIDVFTTVGAQPIYMFNSASGDTAFDGKICGIEYTGGPHKVILLGFPLYYMEEDSAKRFMQQAIVELTGVEEIALDKLELLQNYPNPFIHGTTIKCVIPNGKVGKLTIYDVTGRIVRAYTVGSGLHTIYWDGTSTTGKEVPPGVYFYIMDIDSIQLVHKMVKLR</sequence>
<gene>
    <name evidence="1" type="ORF">CGW93_04180</name>
</gene>
<organism evidence="1 2">
    <name type="scientific">candidate division WOR-3 bacterium 4484_18</name>
    <dbReference type="NCBI Taxonomy" id="2020626"/>
    <lineage>
        <taxon>Bacteria</taxon>
        <taxon>Bacteria division WOR-3</taxon>
    </lineage>
</organism>
<dbReference type="AlphaFoldDB" id="A0A257LUS4"/>
<dbReference type="EMBL" id="NMUJ01000059">
    <property type="protein sequence ID" value="OYV02706.1"/>
    <property type="molecule type" value="Genomic_DNA"/>
</dbReference>
<accession>A0A257LUS4</accession>
<dbReference type="NCBIfam" id="TIGR04183">
    <property type="entry name" value="Por_Secre_tail"/>
    <property type="match status" value="1"/>
</dbReference>
<dbReference type="InterPro" id="IPR026444">
    <property type="entry name" value="Secre_tail"/>
</dbReference>
<evidence type="ECO:0000313" key="2">
    <source>
        <dbReference type="Proteomes" id="UP000216312"/>
    </source>
</evidence>
<evidence type="ECO:0000313" key="1">
    <source>
        <dbReference type="EMBL" id="OYV02706.1"/>
    </source>
</evidence>
<reference evidence="2" key="1">
    <citation type="submission" date="2017-07" db="EMBL/GenBank/DDBJ databases">
        <title>Novel pathways for hydrocarbon cycling and metabolic interdependencies in hydrothermal sediment communities.</title>
        <authorList>
            <person name="Dombrowski N."/>
            <person name="Seitz K."/>
            <person name="Teske A."/>
            <person name="Baker B."/>
        </authorList>
    </citation>
    <scope>NUCLEOTIDE SEQUENCE [LARGE SCALE GENOMIC DNA]</scope>
</reference>
<comment type="caution">
    <text evidence="1">The sequence shown here is derived from an EMBL/GenBank/DDBJ whole genome shotgun (WGS) entry which is preliminary data.</text>
</comment>